<dbReference type="PANTHER" id="PTHR16092">
    <property type="entry name" value="SEC3/SYNTAXIN-RELATED"/>
    <property type="match status" value="1"/>
</dbReference>
<feature type="region of interest" description="Disordered" evidence="6">
    <location>
        <begin position="278"/>
        <end position="374"/>
    </location>
</feature>
<evidence type="ECO:0000313" key="8">
    <source>
        <dbReference type="EMBL" id="ODQ79823.1"/>
    </source>
</evidence>
<feature type="compositionally biased region" description="Polar residues" evidence="6">
    <location>
        <begin position="410"/>
        <end position="419"/>
    </location>
</feature>
<keyword evidence="3" id="KW-0268">Exocytosis</keyword>
<dbReference type="Gene3D" id="2.30.29.90">
    <property type="match status" value="1"/>
</dbReference>
<keyword evidence="9" id="KW-1185">Reference proteome</keyword>
<organism evidence="8 9">
    <name type="scientific">Babjeviella inositovora NRRL Y-12698</name>
    <dbReference type="NCBI Taxonomy" id="984486"/>
    <lineage>
        <taxon>Eukaryota</taxon>
        <taxon>Fungi</taxon>
        <taxon>Dikarya</taxon>
        <taxon>Ascomycota</taxon>
        <taxon>Saccharomycotina</taxon>
        <taxon>Pichiomycetes</taxon>
        <taxon>Serinales incertae sedis</taxon>
        <taxon>Babjeviella</taxon>
    </lineage>
</organism>
<dbReference type="GO" id="GO:0005546">
    <property type="term" value="F:phosphatidylinositol-4,5-bisphosphate binding"/>
    <property type="evidence" value="ECO:0007669"/>
    <property type="project" value="TreeGrafter"/>
</dbReference>
<keyword evidence="4 5" id="KW-0175">Coiled coil</keyword>
<dbReference type="Pfam" id="PF09763">
    <property type="entry name" value="Sec3_CC"/>
    <property type="match status" value="1"/>
</dbReference>
<dbReference type="GO" id="GO:0000145">
    <property type="term" value="C:exocyst"/>
    <property type="evidence" value="ECO:0007669"/>
    <property type="project" value="InterPro"/>
</dbReference>
<feature type="domain" description="Exocyst complex component Sec3 PIP2-binding N-terminal" evidence="7">
    <location>
        <begin position="96"/>
        <end position="181"/>
    </location>
</feature>
<gene>
    <name evidence="8" type="ORF">BABINDRAFT_161511</name>
</gene>
<feature type="compositionally biased region" description="Basic and acidic residues" evidence="6">
    <location>
        <begin position="229"/>
        <end position="239"/>
    </location>
</feature>
<feature type="region of interest" description="Disordered" evidence="6">
    <location>
        <begin position="397"/>
        <end position="439"/>
    </location>
</feature>
<dbReference type="SMART" id="SM01313">
    <property type="entry name" value="Sec3-PIP2_bind"/>
    <property type="match status" value="1"/>
</dbReference>
<evidence type="ECO:0000256" key="3">
    <source>
        <dbReference type="ARBA" id="ARBA00022483"/>
    </source>
</evidence>
<evidence type="ECO:0000256" key="4">
    <source>
        <dbReference type="ARBA" id="ARBA00023054"/>
    </source>
</evidence>
<dbReference type="GeneID" id="30146700"/>
<accession>A0A1E3QQ47</accession>
<dbReference type="Pfam" id="PF20654">
    <property type="entry name" value="Sec3_C-term"/>
    <property type="match status" value="1"/>
</dbReference>
<reference evidence="9" key="1">
    <citation type="submission" date="2016-05" db="EMBL/GenBank/DDBJ databases">
        <title>Comparative genomics of biotechnologically important yeasts.</title>
        <authorList>
            <consortium name="DOE Joint Genome Institute"/>
            <person name="Riley R."/>
            <person name="Haridas S."/>
            <person name="Wolfe K.H."/>
            <person name="Lopes M.R."/>
            <person name="Hittinger C.T."/>
            <person name="Goker M."/>
            <person name="Salamov A."/>
            <person name="Wisecaver J."/>
            <person name="Long T.M."/>
            <person name="Aerts A.L."/>
            <person name="Barry K."/>
            <person name="Choi C."/>
            <person name="Clum A."/>
            <person name="Coughlan A.Y."/>
            <person name="Deshpande S."/>
            <person name="Douglass A.P."/>
            <person name="Hanson S.J."/>
            <person name="Klenk H.-P."/>
            <person name="Labutti K."/>
            <person name="Lapidus A."/>
            <person name="Lindquist E."/>
            <person name="Lipzen A."/>
            <person name="Meier-Kolthoff J.P."/>
            <person name="Ohm R.A."/>
            <person name="Otillar R.P."/>
            <person name="Pangilinan J."/>
            <person name="Peng Y."/>
            <person name="Rokas A."/>
            <person name="Rosa C.A."/>
            <person name="Scheuner C."/>
            <person name="Sibirny A.A."/>
            <person name="Slot J.C."/>
            <person name="Stielow J.B."/>
            <person name="Sun H."/>
            <person name="Kurtzman C.P."/>
            <person name="Blackwell M."/>
            <person name="Grigoriev I.V."/>
            <person name="Jeffries T.W."/>
        </authorList>
    </citation>
    <scope>NUCLEOTIDE SEQUENCE [LARGE SCALE GENOMIC DNA]</scope>
    <source>
        <strain evidence="9">NRRL Y-12698</strain>
    </source>
</reference>
<feature type="region of interest" description="Disordered" evidence="6">
    <location>
        <begin position="229"/>
        <end position="256"/>
    </location>
</feature>
<dbReference type="Pfam" id="PF15277">
    <property type="entry name" value="Sec3-PIP2_bind"/>
    <property type="match status" value="1"/>
</dbReference>
<dbReference type="GO" id="GO:0006893">
    <property type="term" value="P:Golgi to plasma membrane transport"/>
    <property type="evidence" value="ECO:0007669"/>
    <property type="project" value="TreeGrafter"/>
</dbReference>
<dbReference type="RefSeq" id="XP_018985151.1">
    <property type="nucleotide sequence ID" value="XM_019128847.1"/>
</dbReference>
<dbReference type="InterPro" id="IPR028258">
    <property type="entry name" value="Sec3-PIP2_bind"/>
</dbReference>
<evidence type="ECO:0000256" key="1">
    <source>
        <dbReference type="ARBA" id="ARBA00006518"/>
    </source>
</evidence>
<feature type="coiled-coil region" evidence="5">
    <location>
        <begin position="729"/>
        <end position="780"/>
    </location>
</feature>
<evidence type="ECO:0000313" key="9">
    <source>
        <dbReference type="Proteomes" id="UP000094336"/>
    </source>
</evidence>
<evidence type="ECO:0000256" key="5">
    <source>
        <dbReference type="SAM" id="Coils"/>
    </source>
</evidence>
<comment type="similarity">
    <text evidence="1">Belongs to the SEC3 family.</text>
</comment>
<feature type="region of interest" description="Disordered" evidence="6">
    <location>
        <begin position="591"/>
        <end position="610"/>
    </location>
</feature>
<proteinExistence type="inferred from homology"/>
<evidence type="ECO:0000256" key="6">
    <source>
        <dbReference type="SAM" id="MobiDB-lite"/>
    </source>
</evidence>
<dbReference type="PANTHER" id="PTHR16092:SF14">
    <property type="entry name" value="EXOCYST COMPLEX COMPONENT 1 ISOFORM X1"/>
    <property type="match status" value="1"/>
</dbReference>
<dbReference type="OrthoDB" id="27109at2759"/>
<dbReference type="Proteomes" id="UP000094336">
    <property type="component" value="Unassembled WGS sequence"/>
</dbReference>
<keyword evidence="2" id="KW-0813">Transport</keyword>
<feature type="compositionally biased region" description="Basic and acidic residues" evidence="6">
    <location>
        <begin position="278"/>
        <end position="305"/>
    </location>
</feature>
<evidence type="ECO:0000256" key="2">
    <source>
        <dbReference type="ARBA" id="ARBA00022448"/>
    </source>
</evidence>
<protein>
    <recommendedName>
        <fullName evidence="7">Exocyst complex component Sec3 PIP2-binding N-terminal domain-containing protein</fullName>
    </recommendedName>
</protein>
<dbReference type="EMBL" id="KV454431">
    <property type="protein sequence ID" value="ODQ79823.1"/>
    <property type="molecule type" value="Genomic_DNA"/>
</dbReference>
<dbReference type="GO" id="GO:0006887">
    <property type="term" value="P:exocytosis"/>
    <property type="evidence" value="ECO:0007669"/>
    <property type="project" value="UniProtKB-KW"/>
</dbReference>
<dbReference type="STRING" id="984486.A0A1E3QQ47"/>
<evidence type="ECO:0000259" key="7">
    <source>
        <dbReference type="SMART" id="SM01313"/>
    </source>
</evidence>
<sequence>MLSPSQMSRRLKGIGKKSSPSSPIQNLLLNESPTLNQAPSADLARQYETDKASLIKYCFSGRDGLGNLHESYITHVRIIEDSHYPYDVPPATSAAKNKKQRVLVLGVKKSGRVHIHKGRQNDDGTFQIGRTWDLEELKQITKLDSFSGFQMTIGKTYYWETNSPLERMVFCKTIIQNYMKYTGGRIPELKGWDLATFHLETLRPGTAEKSVDKGKYVVLGSTAPVREPTVRRAKEEVQLKKKPTQPGSPKTPGALYGGIDFTVNGTLPMKPMVEMIVDRTPGRVETDVKQRSKSERSTLDGKSRSMLDAGKPRSMLDAGKPRSMLDAGKPERGMVTGNTGRSLFGLNERPDPRTSRSMLDPGEPGRVSAPSIDKLGNTSGALINSSLASQLLRRASPSYPERNAARLQSKESTTPTSVSLHLRESAPNHPFRGLSATSSPVYTRGNAVIDKENETSYYEPHSFMEEKALNLRREIGVLEPAIEVNPISFKTVAPVSMEPALDNSFGGLLPTLSEKEMIEREIMELLPGSDTEEISRPDPKPVYGEPVPGFGKEPKEVLNGKGLHASLNNASAPLNEDFDLNASLDNDDYSKTSLSTKELPPLGKDVDLNSAEDGDLQASLQGGALGNGTLGVTSEALDVPQNSLALEEYQPDTNNELEDILDMVNWNMNDSSDELIKKLQNQINSMKYHSANDLLGMNLDLKKLDNYVDLVIGEVDNLGAYFKNFQIDLKMIEHDIHAIENESQGLQVETINKKVLYAELKEILEKVTIKEQDMKVLQRADFAHELQDIELTLVAFYSALQTVVFSKEKLDLSDMKALKQHRETFEGITRDFSQSVKLFLEGRIKSLVKRITSHENAITIADLLSYFSRLLKYSAILLFVKEIAPEVYSALLAYFETSIAPFYNALLGEKIAWIQTSMDMSVKDIPVTVEASRTKSIKFNENKLKEKLGLAEVSHFSGSKRVSAVPSTAKVGTDPTSTIIAFIEEFRDLIITQQDFQLKFFHLSSASGEYPEYIEDNPIDRRKEMLDRPFFLIEANRQFAATLFNSMNNLFNEHMHTFLKIASPPVSSLPALLLTTERIQKKYEQTNQEFLSKFLYRLAEKFKITWLKAVNEKMKGLAKVTFGKRSGVSPIIKEFLQFVDSTEHALMSVLSLDPAASSDSPTRAMLDHSYLELGESIKNALVKANPSQDTHHSNKERTHAMINMIINLNYLVDESGTHDNESLLTMQSEFNQLLQRETVEYIDSIMAIPFGKLIEFVESIESLTKDSIAINLSKSSVYNKAATKKLLASFDLKELRLKIEMLHKKLEKHFIVENSEFENRVRDRIWLSLQNQCISTFKRLNFILSRYYGEVEYGVSKEAIISEFRVYTK</sequence>
<feature type="region of interest" description="Disordered" evidence="6">
    <location>
        <begin position="1"/>
        <end position="26"/>
    </location>
</feature>
<dbReference type="GO" id="GO:0005886">
    <property type="term" value="C:plasma membrane"/>
    <property type="evidence" value="ECO:0007669"/>
    <property type="project" value="TreeGrafter"/>
</dbReference>
<dbReference type="InterPro" id="IPR019160">
    <property type="entry name" value="Sec3_CC"/>
</dbReference>
<dbReference type="CDD" id="cd13315">
    <property type="entry name" value="PH_Sec3"/>
    <property type="match status" value="1"/>
</dbReference>
<name>A0A1E3QQ47_9ASCO</name>
<dbReference type="InterPro" id="IPR048628">
    <property type="entry name" value="Sec3_C"/>
</dbReference>